<sequence>MSLCCGPSACLAYVPAIIWRTVNVLIGIVSALYAIIAAAMTAWQLADSGSEENGDKGAFSFGSTVFTLILYAVLFGAAIALILGVVWIKAGSMSSQEPQDWISWTTHVREFDLAILVARMKTNLRGGYFVKTPVSGGTDAEDAVARFKLSKAMSGRFLPKYC</sequence>
<name>A0A7R8W7Q2_9CRUS</name>
<dbReference type="EMBL" id="OB660842">
    <property type="protein sequence ID" value="CAD7226491.1"/>
    <property type="molecule type" value="Genomic_DNA"/>
</dbReference>
<evidence type="ECO:0000313" key="1">
    <source>
        <dbReference type="EMBL" id="CAD7226491.1"/>
    </source>
</evidence>
<protein>
    <submittedName>
        <fullName evidence="1">Uncharacterized protein</fullName>
    </submittedName>
</protein>
<organism evidence="1">
    <name type="scientific">Cyprideis torosa</name>
    <dbReference type="NCBI Taxonomy" id="163714"/>
    <lineage>
        <taxon>Eukaryota</taxon>
        <taxon>Metazoa</taxon>
        <taxon>Ecdysozoa</taxon>
        <taxon>Arthropoda</taxon>
        <taxon>Crustacea</taxon>
        <taxon>Oligostraca</taxon>
        <taxon>Ostracoda</taxon>
        <taxon>Podocopa</taxon>
        <taxon>Podocopida</taxon>
        <taxon>Cytherocopina</taxon>
        <taxon>Cytheroidea</taxon>
        <taxon>Cytherideidae</taxon>
        <taxon>Cyprideis</taxon>
    </lineage>
</organism>
<proteinExistence type="predicted"/>
<accession>A0A7R8W7Q2</accession>
<gene>
    <name evidence="1" type="ORF">CTOB1V02_LOCUS4409</name>
</gene>
<reference evidence="1" key="1">
    <citation type="submission" date="2020-11" db="EMBL/GenBank/DDBJ databases">
        <authorList>
            <person name="Tran Van P."/>
        </authorList>
    </citation>
    <scope>NUCLEOTIDE SEQUENCE</scope>
</reference>
<dbReference type="AlphaFoldDB" id="A0A7R8W7Q2"/>